<dbReference type="VEuPathDB" id="FungiDB:VP01_1566g2"/>
<dbReference type="PANTHER" id="PTHR31912:SF34">
    <property type="entry name" value="NOTOCHORD-RELATED PROTEIN"/>
    <property type="match status" value="1"/>
</dbReference>
<dbReference type="AlphaFoldDB" id="A0A0L6VJR3"/>
<dbReference type="Proteomes" id="UP000037035">
    <property type="component" value="Unassembled WGS sequence"/>
</dbReference>
<comment type="caution">
    <text evidence="1">The sequence shown here is derived from an EMBL/GenBank/DDBJ whole genome shotgun (WGS) entry which is preliminary data.</text>
</comment>
<reference evidence="1 2" key="1">
    <citation type="submission" date="2015-08" db="EMBL/GenBank/DDBJ databases">
        <title>Next Generation Sequencing and Analysis of the Genome of Puccinia sorghi L Schw, the Causal Agent of Maize Common Rust.</title>
        <authorList>
            <person name="Rochi L."/>
            <person name="Burguener G."/>
            <person name="Darino M."/>
            <person name="Turjanski A."/>
            <person name="Kreff E."/>
            <person name="Dieguez M.J."/>
            <person name="Sacco F."/>
        </authorList>
    </citation>
    <scope>NUCLEOTIDE SEQUENCE [LARGE SCALE GENOMIC DNA]</scope>
    <source>
        <strain evidence="1 2">RO10H11247</strain>
    </source>
</reference>
<dbReference type="OrthoDB" id="2504314at2759"/>
<evidence type="ECO:0000313" key="1">
    <source>
        <dbReference type="EMBL" id="KNZ60345.1"/>
    </source>
</evidence>
<name>A0A0L6VJR3_9BASI</name>
<keyword evidence="2" id="KW-1185">Reference proteome</keyword>
<accession>A0A0L6VJR3</accession>
<dbReference type="EMBL" id="LAVV01006296">
    <property type="protein sequence ID" value="KNZ60345.1"/>
    <property type="molecule type" value="Genomic_DNA"/>
</dbReference>
<gene>
    <name evidence="1" type="ORF">VP01_1566g2</name>
</gene>
<evidence type="ECO:0000313" key="2">
    <source>
        <dbReference type="Proteomes" id="UP000037035"/>
    </source>
</evidence>
<sequence length="183" mass="20960">MVSGAQLTACMTSCCSHLFLYQVKPTPRQMDEAKLFKDGPTQVKLSIPPNLWFNLSQLQTINVSNFYLTCQEIQIPAALGSLIEACGKYSKQMTPLLTNPWRTKETGRLNIRDVPINLYSDDTSGNICKPFKKHIAYHFTLYLFNTEYTFHFLCTSNTAQFLELGEQFVDQLSNFHNQFLHTC</sequence>
<dbReference type="PANTHER" id="PTHR31912">
    <property type="entry name" value="IP13529P"/>
    <property type="match status" value="1"/>
</dbReference>
<protein>
    <submittedName>
        <fullName evidence="1">Uncharacterized protein</fullName>
    </submittedName>
</protein>
<proteinExistence type="predicted"/>
<organism evidence="1 2">
    <name type="scientific">Puccinia sorghi</name>
    <dbReference type="NCBI Taxonomy" id="27349"/>
    <lineage>
        <taxon>Eukaryota</taxon>
        <taxon>Fungi</taxon>
        <taxon>Dikarya</taxon>
        <taxon>Basidiomycota</taxon>
        <taxon>Pucciniomycotina</taxon>
        <taxon>Pucciniomycetes</taxon>
        <taxon>Pucciniales</taxon>
        <taxon>Pucciniaceae</taxon>
        <taxon>Puccinia</taxon>
    </lineage>
</organism>